<sequence length="22" mass="2606">MKTIKCMMDHLYWADGCILDAF</sequence>
<accession>H3SLR8</accession>
<name>H3SLR8_9BACL</name>
<evidence type="ECO:0000313" key="1">
    <source>
        <dbReference type="EMBL" id="EHQ59980.1"/>
    </source>
</evidence>
<gene>
    <name evidence="1" type="ORF">PDENDC454_22524</name>
</gene>
<dbReference type="Proteomes" id="UP000003900">
    <property type="component" value="Unassembled WGS sequence"/>
</dbReference>
<dbReference type="EMBL" id="AHKH01000089">
    <property type="protein sequence ID" value="EHQ59980.1"/>
    <property type="molecule type" value="Genomic_DNA"/>
</dbReference>
<organism evidence="1 2">
    <name type="scientific">Paenibacillus dendritiformis C454</name>
    <dbReference type="NCBI Taxonomy" id="1131935"/>
    <lineage>
        <taxon>Bacteria</taxon>
        <taxon>Bacillati</taxon>
        <taxon>Bacillota</taxon>
        <taxon>Bacilli</taxon>
        <taxon>Bacillales</taxon>
        <taxon>Paenibacillaceae</taxon>
        <taxon>Paenibacillus</taxon>
    </lineage>
</organism>
<dbReference type="AlphaFoldDB" id="H3SLR8"/>
<comment type="caution">
    <text evidence="1">The sequence shown here is derived from an EMBL/GenBank/DDBJ whole genome shotgun (WGS) entry which is preliminary data.</text>
</comment>
<proteinExistence type="predicted"/>
<evidence type="ECO:0000313" key="2">
    <source>
        <dbReference type="Proteomes" id="UP000003900"/>
    </source>
</evidence>
<keyword evidence="2" id="KW-1185">Reference proteome</keyword>
<protein>
    <submittedName>
        <fullName evidence="1">Dinb family protein</fullName>
    </submittedName>
</protein>
<reference evidence="1 2" key="1">
    <citation type="journal article" date="2012" name="J. Bacteriol.">
        <title>Genome Sequence of the Pattern-Forming Social Bacterium Paenibacillus dendritiformis C454 Chiral Morphotype.</title>
        <authorList>
            <person name="Sirota-Madi A."/>
            <person name="Olender T."/>
            <person name="Helman Y."/>
            <person name="Brainis I."/>
            <person name="Finkelshtein A."/>
            <person name="Roth D."/>
            <person name="Hagai E."/>
            <person name="Leshkowitz D."/>
            <person name="Brodsky L."/>
            <person name="Galatenko V."/>
            <person name="Nikolaev V."/>
            <person name="Gutnick D.L."/>
            <person name="Lancet D."/>
            <person name="Ben-Jacob E."/>
        </authorList>
    </citation>
    <scope>NUCLEOTIDE SEQUENCE [LARGE SCALE GENOMIC DNA]</scope>
    <source>
        <strain evidence="1 2">C454</strain>
    </source>
</reference>